<feature type="transmembrane region" description="Helical" evidence="1">
    <location>
        <begin position="174"/>
        <end position="197"/>
    </location>
</feature>
<feature type="transmembrane region" description="Helical" evidence="1">
    <location>
        <begin position="45"/>
        <end position="66"/>
    </location>
</feature>
<feature type="transmembrane region" description="Helical" evidence="1">
    <location>
        <begin position="125"/>
        <end position="154"/>
    </location>
</feature>
<protein>
    <submittedName>
        <fullName evidence="2">DUF2567 domain-containing protein</fullName>
    </submittedName>
</protein>
<keyword evidence="1" id="KW-1133">Transmembrane helix</keyword>
<proteinExistence type="predicted"/>
<evidence type="ECO:0000313" key="2">
    <source>
        <dbReference type="EMBL" id="GAA0520350.1"/>
    </source>
</evidence>
<keyword evidence="1" id="KW-0812">Transmembrane</keyword>
<keyword evidence="3" id="KW-1185">Reference proteome</keyword>
<name>A0ABN1CJG8_9PSEU</name>
<evidence type="ECO:0000313" key="3">
    <source>
        <dbReference type="Proteomes" id="UP001500220"/>
    </source>
</evidence>
<comment type="caution">
    <text evidence="2">The sequence shown here is derived from an EMBL/GenBank/DDBJ whole genome shotgun (WGS) entry which is preliminary data.</text>
</comment>
<gene>
    <name evidence="2" type="ORF">GCM10009545_22980</name>
</gene>
<keyword evidence="1" id="KW-0472">Membrane</keyword>
<sequence>MADRPVESSGTGAAPQWIAPASGPEEMPLLMPTAPVPRVVVRADLLPAVSVVSLLALLGLPIGWVWSRLAPPQQSVLGENGKLTPLLVESYHEFDAIAIFVLLGFAAGLLTSAVLWLVRGRRGPVLLLAGVLGSLLASWLGVRTGASLAAGLYAMPPQAKPGDLIAVAPQVRTYWVLLAQPLAVALGYGIAASWNGLDDLGRRLR</sequence>
<accession>A0ABN1CJG8</accession>
<evidence type="ECO:0000256" key="1">
    <source>
        <dbReference type="SAM" id="Phobius"/>
    </source>
</evidence>
<dbReference type="EMBL" id="BAAAHC010000009">
    <property type="protein sequence ID" value="GAA0520350.1"/>
    <property type="molecule type" value="Genomic_DNA"/>
</dbReference>
<dbReference type="RefSeq" id="WP_346072983.1">
    <property type="nucleotide sequence ID" value="NZ_BAAAHC010000009.1"/>
</dbReference>
<reference evidence="2 3" key="1">
    <citation type="journal article" date="2019" name="Int. J. Syst. Evol. Microbiol.">
        <title>The Global Catalogue of Microorganisms (GCM) 10K type strain sequencing project: providing services to taxonomists for standard genome sequencing and annotation.</title>
        <authorList>
            <consortium name="The Broad Institute Genomics Platform"/>
            <consortium name="The Broad Institute Genome Sequencing Center for Infectious Disease"/>
            <person name="Wu L."/>
            <person name="Ma J."/>
        </authorList>
    </citation>
    <scope>NUCLEOTIDE SEQUENCE [LARGE SCALE GENOMIC DNA]</scope>
    <source>
        <strain evidence="2 3">JCM 10664</strain>
    </source>
</reference>
<feature type="transmembrane region" description="Helical" evidence="1">
    <location>
        <begin position="96"/>
        <end position="118"/>
    </location>
</feature>
<dbReference type="Proteomes" id="UP001500220">
    <property type="component" value="Unassembled WGS sequence"/>
</dbReference>
<organism evidence="2 3">
    <name type="scientific">Saccharopolyspora thermophila</name>
    <dbReference type="NCBI Taxonomy" id="89367"/>
    <lineage>
        <taxon>Bacteria</taxon>
        <taxon>Bacillati</taxon>
        <taxon>Actinomycetota</taxon>
        <taxon>Actinomycetes</taxon>
        <taxon>Pseudonocardiales</taxon>
        <taxon>Pseudonocardiaceae</taxon>
        <taxon>Saccharopolyspora</taxon>
    </lineage>
</organism>